<proteinExistence type="predicted"/>
<dbReference type="Proteomes" id="UP000887013">
    <property type="component" value="Unassembled WGS sequence"/>
</dbReference>
<protein>
    <submittedName>
        <fullName evidence="1">Uncharacterized protein</fullName>
    </submittedName>
</protein>
<reference evidence="1" key="1">
    <citation type="submission" date="2020-08" db="EMBL/GenBank/DDBJ databases">
        <title>Multicomponent nature underlies the extraordinary mechanical properties of spider dragline silk.</title>
        <authorList>
            <person name="Kono N."/>
            <person name="Nakamura H."/>
            <person name="Mori M."/>
            <person name="Yoshida Y."/>
            <person name="Ohtoshi R."/>
            <person name="Malay A.D."/>
            <person name="Moran D.A.P."/>
            <person name="Tomita M."/>
            <person name="Numata K."/>
            <person name="Arakawa K."/>
        </authorList>
    </citation>
    <scope>NUCLEOTIDE SEQUENCE</scope>
</reference>
<name>A0A8X6TI02_NEPPI</name>
<dbReference type="AlphaFoldDB" id="A0A8X6TI02"/>
<sequence length="98" mass="11298">MEWRHAITFKQDTSGGGEYPRTLLNKWIVSSVPSSEKNEDMKLMSGMGAIVAINYPKSTMKRQMKSPKKDIFKKDRSVLFESDSHTWNSRNQLPLGYE</sequence>
<dbReference type="EMBL" id="BMAW01008854">
    <property type="protein sequence ID" value="GFT10681.1"/>
    <property type="molecule type" value="Genomic_DNA"/>
</dbReference>
<gene>
    <name evidence="1" type="ORF">NPIL_215831</name>
</gene>
<comment type="caution">
    <text evidence="1">The sequence shown here is derived from an EMBL/GenBank/DDBJ whole genome shotgun (WGS) entry which is preliminary data.</text>
</comment>
<keyword evidence="2" id="KW-1185">Reference proteome</keyword>
<evidence type="ECO:0000313" key="2">
    <source>
        <dbReference type="Proteomes" id="UP000887013"/>
    </source>
</evidence>
<evidence type="ECO:0000313" key="1">
    <source>
        <dbReference type="EMBL" id="GFT10681.1"/>
    </source>
</evidence>
<organism evidence="1 2">
    <name type="scientific">Nephila pilipes</name>
    <name type="common">Giant wood spider</name>
    <name type="synonym">Nephila maculata</name>
    <dbReference type="NCBI Taxonomy" id="299642"/>
    <lineage>
        <taxon>Eukaryota</taxon>
        <taxon>Metazoa</taxon>
        <taxon>Ecdysozoa</taxon>
        <taxon>Arthropoda</taxon>
        <taxon>Chelicerata</taxon>
        <taxon>Arachnida</taxon>
        <taxon>Araneae</taxon>
        <taxon>Araneomorphae</taxon>
        <taxon>Entelegynae</taxon>
        <taxon>Araneoidea</taxon>
        <taxon>Nephilidae</taxon>
        <taxon>Nephila</taxon>
    </lineage>
</organism>
<accession>A0A8X6TI02</accession>